<sequence>MKSVVLRKTYENQGVSHTPFNLLFGAYAVRPYILLGM</sequence>
<evidence type="ECO:0000313" key="1">
    <source>
        <dbReference type="EMBL" id="EGV04956.1"/>
    </source>
</evidence>
<dbReference type="AlphaFoldDB" id="F9QBW5"/>
<name>F9QBW5_9PAST</name>
<proteinExistence type="predicted"/>
<gene>
    <name evidence="1" type="ORF">HMPREF9952_2039</name>
</gene>
<evidence type="ECO:0000313" key="2">
    <source>
        <dbReference type="Proteomes" id="UP000006235"/>
    </source>
</evidence>
<protein>
    <submittedName>
        <fullName evidence="1">Uncharacterized protein</fullName>
    </submittedName>
</protein>
<organism evidence="1 2">
    <name type="scientific">Haemophilus pittmaniae HK 85</name>
    <dbReference type="NCBI Taxonomy" id="1035188"/>
    <lineage>
        <taxon>Bacteria</taxon>
        <taxon>Pseudomonadati</taxon>
        <taxon>Pseudomonadota</taxon>
        <taxon>Gammaproteobacteria</taxon>
        <taxon>Pasteurellales</taxon>
        <taxon>Pasteurellaceae</taxon>
        <taxon>Haemophilus</taxon>
    </lineage>
</organism>
<accession>F9QBW5</accession>
<dbReference type="EMBL" id="AFUV01000023">
    <property type="protein sequence ID" value="EGV04956.1"/>
    <property type="molecule type" value="Genomic_DNA"/>
</dbReference>
<dbReference type="Proteomes" id="UP000006235">
    <property type="component" value="Unassembled WGS sequence"/>
</dbReference>
<comment type="caution">
    <text evidence="1">The sequence shown here is derived from an EMBL/GenBank/DDBJ whole genome shotgun (WGS) entry which is preliminary data.</text>
</comment>
<reference evidence="1 2" key="1">
    <citation type="submission" date="2011-07" db="EMBL/GenBank/DDBJ databases">
        <authorList>
            <person name="Harkins D.M."/>
            <person name="Madupu R."/>
            <person name="Durkin A.S."/>
            <person name="Torralba M."/>
            <person name="Methe B."/>
            <person name="Sutton G.G."/>
            <person name="Nelson K.E."/>
        </authorList>
    </citation>
    <scope>NUCLEOTIDE SEQUENCE [LARGE SCALE GENOMIC DNA]</scope>
    <source>
        <strain evidence="1 2">HK 85</strain>
    </source>
</reference>